<dbReference type="OrthoDB" id="8755986at2"/>
<sequence length="176" mass="18938">MNFDKLLRAVLTICALFGLMSTAKADFHIQRGDTTNSPTLDVGAIYLDAGNAVPYDVLTFEVSQAGTYQFLVMAEYDSATFLYASDFDVTSPTSNLLRHNNDLLSPDTSGFVEFLVPTVRYALVVSGLHDNDFGKYSLTIGGPGSVIAAVPEPSTWLMLGLGLAAVSFARRGAVQR</sequence>
<dbReference type="EMBL" id="WNWM01000002">
    <property type="protein sequence ID" value="MUI12192.1"/>
    <property type="molecule type" value="Genomic_DNA"/>
</dbReference>
<comment type="caution">
    <text evidence="3">The sequence shown here is derived from an EMBL/GenBank/DDBJ whole genome shotgun (WGS) entry which is preliminary data.</text>
</comment>
<evidence type="ECO:0000313" key="4">
    <source>
        <dbReference type="Proteomes" id="UP000431684"/>
    </source>
</evidence>
<organism evidence="3 4">
    <name type="scientific">Pseudoduganella dura</name>
    <dbReference type="NCBI Taxonomy" id="321982"/>
    <lineage>
        <taxon>Bacteria</taxon>
        <taxon>Pseudomonadati</taxon>
        <taxon>Pseudomonadota</taxon>
        <taxon>Betaproteobacteria</taxon>
        <taxon>Burkholderiales</taxon>
        <taxon>Oxalobacteraceae</taxon>
        <taxon>Telluria group</taxon>
        <taxon>Pseudoduganella</taxon>
    </lineage>
</organism>
<evidence type="ECO:0000313" key="3">
    <source>
        <dbReference type="EMBL" id="MUI12192.1"/>
    </source>
</evidence>
<dbReference type="NCBIfam" id="TIGR02595">
    <property type="entry name" value="PEP_CTERM"/>
    <property type="match status" value="1"/>
</dbReference>
<dbReference type="RefSeq" id="WP_155708174.1">
    <property type="nucleotide sequence ID" value="NZ_BMWU01000032.1"/>
</dbReference>
<reference evidence="3 4" key="1">
    <citation type="submission" date="2019-11" db="EMBL/GenBank/DDBJ databases">
        <title>Draft Genome Sequences of Six Type Strains of the Genus Massilia.</title>
        <authorList>
            <person name="Miess H."/>
            <person name="Frediansyah A."/>
            <person name="Goeker M."/>
            <person name="Gross H."/>
        </authorList>
    </citation>
    <scope>NUCLEOTIDE SEQUENCE [LARGE SCALE GENOMIC DNA]</scope>
    <source>
        <strain evidence="3 4">DSM 17513</strain>
    </source>
</reference>
<evidence type="ECO:0000259" key="2">
    <source>
        <dbReference type="Pfam" id="PF07589"/>
    </source>
</evidence>
<evidence type="ECO:0000256" key="1">
    <source>
        <dbReference type="SAM" id="SignalP"/>
    </source>
</evidence>
<name>A0A6I3XG26_9BURK</name>
<feature type="domain" description="Ice-binding protein C-terminal" evidence="2">
    <location>
        <begin position="149"/>
        <end position="171"/>
    </location>
</feature>
<keyword evidence="4" id="KW-1185">Reference proteome</keyword>
<accession>A0A6I3XG26</accession>
<dbReference type="Pfam" id="PF07589">
    <property type="entry name" value="PEP-CTERM"/>
    <property type="match status" value="1"/>
</dbReference>
<protein>
    <submittedName>
        <fullName evidence="3">PEP-CTERM sorting domain-containing protein</fullName>
    </submittedName>
</protein>
<dbReference type="AlphaFoldDB" id="A0A6I3XG26"/>
<proteinExistence type="predicted"/>
<gene>
    <name evidence="3" type="ORF">GJV26_06835</name>
</gene>
<dbReference type="Proteomes" id="UP000431684">
    <property type="component" value="Unassembled WGS sequence"/>
</dbReference>
<dbReference type="InterPro" id="IPR013424">
    <property type="entry name" value="Ice-binding_C"/>
</dbReference>
<keyword evidence="1" id="KW-0732">Signal</keyword>
<feature type="signal peptide" evidence="1">
    <location>
        <begin position="1"/>
        <end position="25"/>
    </location>
</feature>
<feature type="chain" id="PRO_5026128016" evidence="1">
    <location>
        <begin position="26"/>
        <end position="176"/>
    </location>
</feature>